<proteinExistence type="inferred from homology"/>
<comment type="subcellular location">
    <subcellularLocation>
        <location evidence="10">Cytoplasm</location>
    </subcellularLocation>
</comment>
<dbReference type="SUPFAM" id="SSF50677">
    <property type="entry name" value="ValRS/IleRS/LeuRS editing domain"/>
    <property type="match status" value="1"/>
</dbReference>
<dbReference type="Gene3D" id="1.10.730.20">
    <property type="match status" value="1"/>
</dbReference>
<dbReference type="InterPro" id="IPR050081">
    <property type="entry name" value="Ile-tRNA_ligase"/>
</dbReference>
<dbReference type="InterPro" id="IPR033708">
    <property type="entry name" value="Anticodon_Ile_BEm"/>
</dbReference>
<keyword evidence="3 10" id="KW-0436">Ligase</keyword>
<dbReference type="InterPro" id="IPR002301">
    <property type="entry name" value="Ile-tRNA-ligase"/>
</dbReference>
<evidence type="ECO:0000256" key="8">
    <source>
        <dbReference type="ARBA" id="ARBA00025217"/>
    </source>
</evidence>
<evidence type="ECO:0000256" key="6">
    <source>
        <dbReference type="ARBA" id="ARBA00022917"/>
    </source>
</evidence>
<evidence type="ECO:0000256" key="9">
    <source>
        <dbReference type="ARBA" id="ARBA00048359"/>
    </source>
</evidence>
<protein>
    <recommendedName>
        <fullName evidence="10">Isoleucine--tRNA ligase</fullName>
        <ecNumber evidence="10">6.1.1.5</ecNumber>
    </recommendedName>
    <alternativeName>
        <fullName evidence="10">Isoleucyl-tRNA synthetase</fullName>
        <shortName evidence="10">IleRS</shortName>
    </alternativeName>
</protein>
<dbReference type="AlphaFoldDB" id="A0A1B2EDB0"/>
<dbReference type="Gene3D" id="3.90.740.10">
    <property type="entry name" value="Valyl/Leucyl/Isoleucyl-tRNA synthetase, editing domain"/>
    <property type="match status" value="1"/>
</dbReference>
<dbReference type="InterPro" id="IPR009080">
    <property type="entry name" value="tRNAsynth_Ia_anticodon-bd"/>
</dbReference>
<dbReference type="CDD" id="cd07960">
    <property type="entry name" value="Anticodon_Ia_Ile_BEm"/>
    <property type="match status" value="1"/>
</dbReference>
<keyword evidence="5 10" id="KW-0067">ATP-binding</keyword>
<dbReference type="Gene3D" id="3.40.50.620">
    <property type="entry name" value="HUPs"/>
    <property type="match status" value="2"/>
</dbReference>
<dbReference type="InterPro" id="IPR001412">
    <property type="entry name" value="aa-tRNA-synth_I_CS"/>
</dbReference>
<comment type="subunit">
    <text evidence="10">Monomer.</text>
</comment>
<evidence type="ECO:0000256" key="5">
    <source>
        <dbReference type="ARBA" id="ARBA00022840"/>
    </source>
</evidence>
<feature type="binding site" evidence="10">
    <location>
        <position position="613"/>
    </location>
    <ligand>
        <name>L-isoleucyl-5'-AMP</name>
        <dbReference type="ChEBI" id="CHEBI:178002"/>
    </ligand>
</feature>
<dbReference type="Pfam" id="PF00133">
    <property type="entry name" value="tRNA-synt_1"/>
    <property type="match status" value="1"/>
</dbReference>
<feature type="binding site" evidence="10">
    <location>
        <position position="657"/>
    </location>
    <ligand>
        <name>ATP</name>
        <dbReference type="ChEBI" id="CHEBI:30616"/>
    </ligand>
</feature>
<organism evidence="13">
    <name type="scientific">Microvirga ossetica</name>
    <dbReference type="NCBI Taxonomy" id="1882682"/>
    <lineage>
        <taxon>Bacteria</taxon>
        <taxon>Pseudomonadati</taxon>
        <taxon>Pseudomonadota</taxon>
        <taxon>Alphaproteobacteria</taxon>
        <taxon>Hyphomicrobiales</taxon>
        <taxon>Methylobacteriaceae</taxon>
        <taxon>Microvirga</taxon>
    </lineage>
</organism>
<feature type="short sequence motif" description="'HIGH' region" evidence="10">
    <location>
        <begin position="69"/>
        <end position="79"/>
    </location>
</feature>
<evidence type="ECO:0000313" key="13">
    <source>
        <dbReference type="EMBL" id="ANY77961.1"/>
    </source>
</evidence>
<sequence>MTVMTDKLESAARDYSETLFLPQTEFPMRAGLPQREPQLLQRWNENQLYERLREVQKGRPRFVLHDGPPYANGNIHIGHALNKILKDMVVRSQGMLGFDSNYVPGWDCHGLPIEWKIEEEYRAKGKNKDDVNIVEFRRECRAFAEKWIDVQREEFKRLGVEGDWTNPYQTMSYDAEAQIAREIMKFAVSDQLYRGSKPVMWSSVEKTALAEAEVEYHEKTSPTIWVKFKITNTLDGDLDGASVVIWTTTPWTIPANRAIAYGENIAYGLYEVTEAAEDNWAKVGDRFVLADKLAADVFAAARVAEYERVKDVLPVMLERCAHPFRGLEGANGYWDFGVPVLPADYVTDDAGTGFVHTAPGHGADDYNTYVKHRDVFAACGTKEVPHTVSPDSSYFPDVPFFAGERIYDDKGKDAGANEAVIRKLVEVGALIARGRLKHQYPHSWRSKGPLIFRNTPQWFISMDKPLDDKGDTLRQRALHGIKTVEWVPETGENRITGMIENRPDWVVSRQRAWGVPIAVFVKKGTNEILKDERVNDAIADAFEKEGADAWYADDGSRFLKASGYDLNDFDKINDILDVWFDSGCTHAFALEKREDLKVKRKVDGGPDQVMYLEGSDQHRGWFHSSLLESCGTRGRAPYDIVLTHGFVLDEKGQKMSKSLGNVVAPQKVIQDSGADILRLWVAASDYSDDLRIGPEILKTFVETYRKLRNTIRWMLGSLAHFREVDKVAVSEMPELERFVLHRLAELDGEMREAYSTFDYKRVIALLNSFMTTDLSAFYFDIRKDALYCDPISGKVRKSALTVIDQVFRCVATWIAPILAFTAEEAWLARYPEAESVHLETFPQVPSEWRDAALAERWAKVRRVRRVVTGALEIERAQKRIGASLEAAPVVHIADESLFKAVDGLDLAEICITSGIRVVQGEGPADAFRLDDVKGVAVVPALATGRKCARSWKVTPDVGADPDYPDVTPRDAAALREWDQLRAAAE</sequence>
<keyword evidence="2 10" id="KW-0963">Cytoplasm</keyword>
<dbReference type="PRINTS" id="PR00984">
    <property type="entry name" value="TRNASYNTHILE"/>
</dbReference>
<gene>
    <name evidence="10" type="primary">ileS</name>
    <name evidence="13" type="ORF">BB934_06700</name>
</gene>
<accession>A0A1B2EDB0</accession>
<evidence type="ECO:0000259" key="11">
    <source>
        <dbReference type="Pfam" id="PF00133"/>
    </source>
</evidence>
<dbReference type="Pfam" id="PF08264">
    <property type="entry name" value="Anticodon_1"/>
    <property type="match status" value="1"/>
</dbReference>
<evidence type="ECO:0000256" key="10">
    <source>
        <dbReference type="HAMAP-Rule" id="MF_02002"/>
    </source>
</evidence>
<evidence type="ECO:0000256" key="3">
    <source>
        <dbReference type="ARBA" id="ARBA00022598"/>
    </source>
</evidence>
<dbReference type="SUPFAM" id="SSF52374">
    <property type="entry name" value="Nucleotidylyl transferase"/>
    <property type="match status" value="1"/>
</dbReference>
<evidence type="ECO:0000256" key="2">
    <source>
        <dbReference type="ARBA" id="ARBA00022490"/>
    </source>
</evidence>
<dbReference type="NCBIfam" id="TIGR00392">
    <property type="entry name" value="ileS"/>
    <property type="match status" value="1"/>
</dbReference>
<dbReference type="InterPro" id="IPR009008">
    <property type="entry name" value="Val/Leu/Ile-tRNA-synth_edit"/>
</dbReference>
<comment type="domain">
    <text evidence="10">IleRS has two distinct active sites: one for aminoacylation and one for editing. The misactivated valine is translocated from the active site to the editing site, which sterically excludes the correctly activated isoleucine. The single editing site contains two valyl binding pockets, one specific for each substrate (Val-AMP or Val-tRNA(Ile)).</text>
</comment>
<name>A0A1B2EDB0_9HYPH</name>
<evidence type="ECO:0000256" key="4">
    <source>
        <dbReference type="ARBA" id="ARBA00022741"/>
    </source>
</evidence>
<comment type="catalytic activity">
    <reaction evidence="9 10">
        <text>tRNA(Ile) + L-isoleucine + ATP = L-isoleucyl-tRNA(Ile) + AMP + diphosphate</text>
        <dbReference type="Rhea" id="RHEA:11060"/>
        <dbReference type="Rhea" id="RHEA-COMP:9666"/>
        <dbReference type="Rhea" id="RHEA-COMP:9695"/>
        <dbReference type="ChEBI" id="CHEBI:30616"/>
        <dbReference type="ChEBI" id="CHEBI:33019"/>
        <dbReference type="ChEBI" id="CHEBI:58045"/>
        <dbReference type="ChEBI" id="CHEBI:78442"/>
        <dbReference type="ChEBI" id="CHEBI:78528"/>
        <dbReference type="ChEBI" id="CHEBI:456215"/>
        <dbReference type="EC" id="6.1.1.5"/>
    </reaction>
</comment>
<dbReference type="PANTHER" id="PTHR42765:SF1">
    <property type="entry name" value="ISOLEUCINE--TRNA LIGASE, MITOCHONDRIAL"/>
    <property type="match status" value="1"/>
</dbReference>
<comment type="function">
    <text evidence="8 10">Catalyzes the attachment of isoleucine to tRNA(Ile). As IleRS can inadvertently accommodate and process structurally similar amino acids such as valine, to avoid such errors it has two additional distinct tRNA(Ile)-dependent editing activities. One activity is designated as 'pretransfer' editing and involves the hydrolysis of activated Val-AMP. The other activity is designated 'posttransfer' editing and involves deacylation of mischarged Val-tRNA(Ile).</text>
</comment>
<keyword evidence="4 10" id="KW-0547">Nucleotide-binding</keyword>
<dbReference type="EC" id="6.1.1.5" evidence="10"/>
<reference evidence="13" key="1">
    <citation type="submission" date="2016-07" db="EMBL/GenBank/DDBJ databases">
        <title>Microvirga ossetica sp. nov. a new species of rhizobia isolated from root nodules of the legume species Vicia alpestris Steven originated from North Ossetia region in the Caucasus.</title>
        <authorList>
            <person name="Safronova V.I."/>
            <person name="Kuznetsova I.G."/>
            <person name="Sazanova A.L."/>
            <person name="Belimov A."/>
            <person name="Andronov E."/>
            <person name="Osledkin Y.S."/>
            <person name="Onishchuk O.P."/>
            <person name="Kurchak O.N."/>
            <person name="Shaposhnikov A.I."/>
            <person name="Willems A."/>
            <person name="Tikhonovich I.A."/>
        </authorList>
    </citation>
    <scope>NUCLEOTIDE SEQUENCE [LARGE SCALE GENOMIC DNA]</scope>
    <source>
        <strain evidence="13">V5/3M</strain>
    </source>
</reference>
<dbReference type="GO" id="GO:0005524">
    <property type="term" value="F:ATP binding"/>
    <property type="evidence" value="ECO:0007669"/>
    <property type="project" value="UniProtKB-UniRule"/>
</dbReference>
<feature type="domain" description="Aminoacyl-tRNA synthetase class Ia" evidence="11">
    <location>
        <begin position="38"/>
        <end position="692"/>
    </location>
</feature>
<dbReference type="InterPro" id="IPR023585">
    <property type="entry name" value="Ile-tRNA-ligase_type1"/>
</dbReference>
<dbReference type="GO" id="GO:0000049">
    <property type="term" value="F:tRNA binding"/>
    <property type="evidence" value="ECO:0007669"/>
    <property type="project" value="InterPro"/>
</dbReference>
<evidence type="ECO:0000256" key="7">
    <source>
        <dbReference type="ARBA" id="ARBA00023146"/>
    </source>
</evidence>
<dbReference type="InterPro" id="IPR014729">
    <property type="entry name" value="Rossmann-like_a/b/a_fold"/>
</dbReference>
<dbReference type="KEGG" id="moc:BB934_06700"/>
<dbReference type="GO" id="GO:0002161">
    <property type="term" value="F:aminoacyl-tRNA deacylase activity"/>
    <property type="evidence" value="ECO:0007669"/>
    <property type="project" value="InterPro"/>
</dbReference>
<comment type="caution">
    <text evidence="10">Lacks conserved residue(s) required for the propagation of feature annotation.</text>
</comment>
<dbReference type="InterPro" id="IPR002300">
    <property type="entry name" value="aa-tRNA-synth_Ia"/>
</dbReference>
<comment type="similarity">
    <text evidence="1 10">Belongs to the class-I aminoacyl-tRNA synthetase family. IleS type 1 subfamily.</text>
</comment>
<dbReference type="HAMAP" id="MF_02002">
    <property type="entry name" value="Ile_tRNA_synth_type1"/>
    <property type="match status" value="1"/>
</dbReference>
<evidence type="ECO:0000256" key="1">
    <source>
        <dbReference type="ARBA" id="ARBA00006887"/>
    </source>
</evidence>
<dbReference type="GO" id="GO:0004822">
    <property type="term" value="F:isoleucine-tRNA ligase activity"/>
    <property type="evidence" value="ECO:0007669"/>
    <property type="project" value="UniProtKB-UniRule"/>
</dbReference>
<dbReference type="FunFam" id="3.40.50.620:FF:000042">
    <property type="entry name" value="Isoleucine--tRNA ligase"/>
    <property type="match status" value="1"/>
</dbReference>
<dbReference type="GO" id="GO:0006428">
    <property type="term" value="P:isoleucyl-tRNA aminoacylation"/>
    <property type="evidence" value="ECO:0007669"/>
    <property type="project" value="UniProtKB-UniRule"/>
</dbReference>
<dbReference type="GO" id="GO:0005829">
    <property type="term" value="C:cytosol"/>
    <property type="evidence" value="ECO:0007669"/>
    <property type="project" value="TreeGrafter"/>
</dbReference>
<dbReference type="EMBL" id="CP016616">
    <property type="protein sequence ID" value="ANY77961.1"/>
    <property type="molecule type" value="Genomic_DNA"/>
</dbReference>
<evidence type="ECO:0000259" key="12">
    <source>
        <dbReference type="Pfam" id="PF08264"/>
    </source>
</evidence>
<dbReference type="InterPro" id="IPR013155">
    <property type="entry name" value="M/V/L/I-tRNA-synth_anticd-bd"/>
</dbReference>
<feature type="domain" description="Methionyl/Valyl/Leucyl/Isoleucyl-tRNA synthetase anticodon-binding" evidence="12">
    <location>
        <begin position="737"/>
        <end position="886"/>
    </location>
</feature>
<feature type="short sequence motif" description="'KMSKS' region" evidence="10">
    <location>
        <begin position="654"/>
        <end position="658"/>
    </location>
</feature>
<dbReference type="PANTHER" id="PTHR42765">
    <property type="entry name" value="SOLEUCYL-TRNA SYNTHETASE"/>
    <property type="match status" value="1"/>
</dbReference>
<dbReference type="SUPFAM" id="SSF47323">
    <property type="entry name" value="Anticodon-binding domain of a subclass of class I aminoacyl-tRNA synthetases"/>
    <property type="match status" value="1"/>
</dbReference>
<keyword evidence="7 10" id="KW-0030">Aminoacyl-tRNA synthetase</keyword>
<keyword evidence="6 10" id="KW-0648">Protein biosynthesis</keyword>
<dbReference type="PROSITE" id="PS00178">
    <property type="entry name" value="AA_TRNA_LIGASE_I"/>
    <property type="match status" value="1"/>
</dbReference>